<sequence>MSSLTSSILLLIVSFERGIWDNFSSAAFPSMIFTIFNAAGFTSVSPMGGGRQPVQRLHVEPSAADDDRKHQLGRPDSSEPCRLSDSIQYHSNHNSPFHRVKLQDEATGDSCMARVGHAGMTADEVTENIEAAFQTVAAKLRTKSPVIKLIHIKSQTSGALPIYTSDLNHLSVLDEAEKQAQAARQEAAAKKQAKKNKAAEEKKSAVTGGEIPQLVPIATPSKKPKLEKAPKPAAAKKGRKGKKAPNKMTKTSGKTESKGKRRVPKVK</sequence>
<dbReference type="Proteomes" id="UP000504630">
    <property type="component" value="Chromosome 19"/>
</dbReference>
<dbReference type="InterPro" id="IPR023674">
    <property type="entry name" value="Ribosomal_uL1-like"/>
</dbReference>
<evidence type="ECO:0000256" key="1">
    <source>
        <dbReference type="SAM" id="MobiDB-lite"/>
    </source>
</evidence>
<dbReference type="InterPro" id="IPR028364">
    <property type="entry name" value="Ribosomal_uL1/biogenesis"/>
</dbReference>
<proteinExistence type="predicted"/>
<dbReference type="KEGG" id="cgob:115006089"/>
<evidence type="ECO:0000313" key="3">
    <source>
        <dbReference type="RefSeq" id="XP_029284002.1"/>
    </source>
</evidence>
<protein>
    <submittedName>
        <fullName evidence="3">Uncharacterized protein LOC115006089 isoform X1</fullName>
    </submittedName>
    <submittedName>
        <fullName evidence="4">Uncharacterized protein LOC115024419 isoform X1</fullName>
    </submittedName>
</protein>
<keyword evidence="2" id="KW-1185">Reference proteome</keyword>
<dbReference type="Pfam" id="PF00687">
    <property type="entry name" value="Ribosomal_L1"/>
    <property type="match status" value="1"/>
</dbReference>
<feature type="region of interest" description="Disordered" evidence="1">
    <location>
        <begin position="61"/>
        <end position="81"/>
    </location>
</feature>
<accession>A0A6J2PFS3</accession>
<dbReference type="KEGG" id="cgob:115024419"/>
<name>A0A6J2PFS3_COTGO</name>
<organism evidence="2 3">
    <name type="scientific">Cottoperca gobio</name>
    <name type="common">Frogmouth</name>
    <name type="synonym">Aphritis gobio</name>
    <dbReference type="NCBI Taxonomy" id="56716"/>
    <lineage>
        <taxon>Eukaryota</taxon>
        <taxon>Metazoa</taxon>
        <taxon>Chordata</taxon>
        <taxon>Craniata</taxon>
        <taxon>Vertebrata</taxon>
        <taxon>Euteleostomi</taxon>
        <taxon>Actinopterygii</taxon>
        <taxon>Neopterygii</taxon>
        <taxon>Teleostei</taxon>
        <taxon>Neoteleostei</taxon>
        <taxon>Acanthomorphata</taxon>
        <taxon>Eupercaria</taxon>
        <taxon>Perciformes</taxon>
        <taxon>Notothenioidei</taxon>
        <taxon>Bovichtidae</taxon>
        <taxon>Cottoperca</taxon>
    </lineage>
</organism>
<evidence type="ECO:0000313" key="2">
    <source>
        <dbReference type="Proteomes" id="UP000504630"/>
    </source>
</evidence>
<dbReference type="RefSeq" id="XP_029311798.1">
    <property type="nucleotide sequence ID" value="XM_029455938.1"/>
</dbReference>
<reference evidence="3 4" key="1">
    <citation type="submission" date="2025-04" db="UniProtKB">
        <authorList>
            <consortium name="RefSeq"/>
        </authorList>
    </citation>
    <scope>IDENTIFICATION</scope>
</reference>
<dbReference type="GeneID" id="115006089"/>
<dbReference type="AlphaFoldDB" id="A0A6J2PFS3"/>
<gene>
    <name evidence="3" type="primary">LOC115006089</name>
    <name evidence="4" type="synonym">LOC115024419</name>
</gene>
<evidence type="ECO:0000313" key="4">
    <source>
        <dbReference type="RefSeq" id="XP_029311798.1"/>
    </source>
</evidence>
<feature type="compositionally biased region" description="Basic residues" evidence="1">
    <location>
        <begin position="234"/>
        <end position="245"/>
    </location>
</feature>
<feature type="region of interest" description="Disordered" evidence="1">
    <location>
        <begin position="187"/>
        <end position="267"/>
    </location>
</feature>
<dbReference type="OrthoDB" id="10251727at2759"/>
<dbReference type="SUPFAM" id="SSF56808">
    <property type="entry name" value="Ribosomal protein L1"/>
    <property type="match status" value="1"/>
</dbReference>
<dbReference type="RefSeq" id="XP_029284002.1">
    <property type="nucleotide sequence ID" value="XM_029428142.1"/>
</dbReference>